<organism evidence="2 3">
    <name type="scientific">Duganella callida</name>
    <dbReference type="NCBI Taxonomy" id="2561932"/>
    <lineage>
        <taxon>Bacteria</taxon>
        <taxon>Pseudomonadati</taxon>
        <taxon>Pseudomonadota</taxon>
        <taxon>Betaproteobacteria</taxon>
        <taxon>Burkholderiales</taxon>
        <taxon>Oxalobacteraceae</taxon>
        <taxon>Telluria group</taxon>
        <taxon>Duganella</taxon>
    </lineage>
</organism>
<evidence type="ECO:0000313" key="3">
    <source>
        <dbReference type="Proteomes" id="UP000297729"/>
    </source>
</evidence>
<keyword evidence="3" id="KW-1185">Reference proteome</keyword>
<dbReference type="SMART" id="SM00421">
    <property type="entry name" value="HTH_LUXR"/>
    <property type="match status" value="1"/>
</dbReference>
<dbReference type="OrthoDB" id="5497412at2"/>
<name>A0A4Y9SUB9_9BURK</name>
<sequence length="378" mass="41887">MTLARINQLLTHMYESVMAPNGFHPFVTAFIDLFQLKAAMLLTVHVHTREVKGLWMEGLGEKWMASYALEYGAEDMLAQHIHRAPVAAFYASNLDLDPDSALASRFYREWVQPQGVACASGAIVLREGPWLTQMMLQRSPVQPPFSREELDMFNLLMPHLQRAIQMRQRFAELQLGQNPLTGSLDALALPAILVDEFCRVAHCNQAAAAQLRHGRDLWQDQGHLFGRNGAITRQLNLEIAKAIHASRGTARELPGVVLVPRPGQRDLMVLISPLRMRAGAEACSGALLFLFDPEATPALRAELVQRLFGLSDAEAELAVAICSGQTLEEASNRRGTTISTARSQLRSIFGKTGTNRQADLVSMLLASPAYFLSHHDRC</sequence>
<feature type="domain" description="HTH luxR-type" evidence="1">
    <location>
        <begin position="307"/>
        <end position="364"/>
    </location>
</feature>
<dbReference type="AlphaFoldDB" id="A0A4Y9SUB9"/>
<dbReference type="GO" id="GO:0006355">
    <property type="term" value="P:regulation of DNA-templated transcription"/>
    <property type="evidence" value="ECO:0007669"/>
    <property type="project" value="InterPro"/>
</dbReference>
<protein>
    <submittedName>
        <fullName evidence="2">Helix-turn-helix transcriptional regulator</fullName>
    </submittedName>
</protein>
<dbReference type="InterPro" id="IPR036388">
    <property type="entry name" value="WH-like_DNA-bd_sf"/>
</dbReference>
<accession>A0A4Y9SUB9</accession>
<dbReference type="Proteomes" id="UP000297729">
    <property type="component" value="Unassembled WGS sequence"/>
</dbReference>
<dbReference type="Gene3D" id="1.10.10.10">
    <property type="entry name" value="Winged helix-like DNA-binding domain superfamily/Winged helix DNA-binding domain"/>
    <property type="match status" value="1"/>
</dbReference>
<dbReference type="EMBL" id="SPVG01000042">
    <property type="protein sequence ID" value="TFW29077.1"/>
    <property type="molecule type" value="Genomic_DNA"/>
</dbReference>
<reference evidence="2 3" key="1">
    <citation type="submission" date="2019-03" db="EMBL/GenBank/DDBJ databases">
        <title>Draft Genome Sequence of Duganella callidus sp. nov., a Novel Duganella Species Isolated from Cultivated Soil.</title>
        <authorList>
            <person name="Raths R."/>
            <person name="Peta V."/>
            <person name="Bucking H."/>
        </authorList>
    </citation>
    <scope>NUCLEOTIDE SEQUENCE [LARGE SCALE GENOMIC DNA]</scope>
    <source>
        <strain evidence="2 3">DN04</strain>
    </source>
</reference>
<proteinExistence type="predicted"/>
<dbReference type="InterPro" id="IPR016032">
    <property type="entry name" value="Sig_transdc_resp-reg_C-effctor"/>
</dbReference>
<dbReference type="GO" id="GO:0003677">
    <property type="term" value="F:DNA binding"/>
    <property type="evidence" value="ECO:0007669"/>
    <property type="project" value="InterPro"/>
</dbReference>
<gene>
    <name evidence="2" type="ORF">E4L98_04855</name>
</gene>
<dbReference type="SUPFAM" id="SSF46894">
    <property type="entry name" value="C-terminal effector domain of the bipartite response regulators"/>
    <property type="match status" value="1"/>
</dbReference>
<comment type="caution">
    <text evidence="2">The sequence shown here is derived from an EMBL/GenBank/DDBJ whole genome shotgun (WGS) entry which is preliminary data.</text>
</comment>
<dbReference type="InterPro" id="IPR000792">
    <property type="entry name" value="Tscrpt_reg_LuxR_C"/>
</dbReference>
<dbReference type="RefSeq" id="WP_135200443.1">
    <property type="nucleotide sequence ID" value="NZ_SPVG01000042.1"/>
</dbReference>
<evidence type="ECO:0000313" key="2">
    <source>
        <dbReference type="EMBL" id="TFW29077.1"/>
    </source>
</evidence>
<evidence type="ECO:0000259" key="1">
    <source>
        <dbReference type="SMART" id="SM00421"/>
    </source>
</evidence>